<dbReference type="AlphaFoldDB" id="A0A366Y0M5"/>
<proteinExistence type="predicted"/>
<comment type="caution">
    <text evidence="2">The sequence shown here is derived from an EMBL/GenBank/DDBJ whole genome shotgun (WGS) entry which is preliminary data.</text>
</comment>
<dbReference type="PANTHER" id="PTHR38447:SF1">
    <property type="entry name" value="RNA POLYMERASE-BINDING TRANSCRIPTION FACTOR CARD"/>
    <property type="match status" value="1"/>
</dbReference>
<accession>A0A366Y0M5</accession>
<dbReference type="EMBL" id="QOCW01000008">
    <property type="protein sequence ID" value="RBW69711.1"/>
    <property type="molecule type" value="Genomic_DNA"/>
</dbReference>
<keyword evidence="3" id="KW-1185">Reference proteome</keyword>
<organism evidence="2 3">
    <name type="scientific">Bacillus taeanensis</name>
    <dbReference type="NCBI Taxonomy" id="273032"/>
    <lineage>
        <taxon>Bacteria</taxon>
        <taxon>Bacillati</taxon>
        <taxon>Bacillota</taxon>
        <taxon>Bacilli</taxon>
        <taxon>Bacillales</taxon>
        <taxon>Bacillaceae</taxon>
        <taxon>Bacillus</taxon>
    </lineage>
</organism>
<feature type="domain" description="CarD-like/TRCF RNAP-interacting" evidence="1">
    <location>
        <begin position="1"/>
        <end position="111"/>
    </location>
</feature>
<dbReference type="OrthoDB" id="9786074at2"/>
<dbReference type="SMART" id="SM01058">
    <property type="entry name" value="CarD_TRCF"/>
    <property type="match status" value="1"/>
</dbReference>
<dbReference type="Pfam" id="PF21095">
    <property type="entry name" value="CarD_C"/>
    <property type="match status" value="1"/>
</dbReference>
<gene>
    <name evidence="2" type="ORF">DS031_09235</name>
</gene>
<evidence type="ECO:0000313" key="3">
    <source>
        <dbReference type="Proteomes" id="UP000253314"/>
    </source>
</evidence>
<dbReference type="SUPFAM" id="SSF141259">
    <property type="entry name" value="CarD-like"/>
    <property type="match status" value="1"/>
</dbReference>
<dbReference type="GO" id="GO:0009303">
    <property type="term" value="P:rRNA transcription"/>
    <property type="evidence" value="ECO:0007669"/>
    <property type="project" value="TreeGrafter"/>
</dbReference>
<dbReference type="Proteomes" id="UP000253314">
    <property type="component" value="Unassembled WGS sequence"/>
</dbReference>
<evidence type="ECO:0000259" key="1">
    <source>
        <dbReference type="SMART" id="SM01058"/>
    </source>
</evidence>
<dbReference type="Gene3D" id="1.20.58.1290">
    <property type="entry name" value="CarD-like, C-terminal domain"/>
    <property type="match status" value="1"/>
</dbReference>
<dbReference type="InterPro" id="IPR036101">
    <property type="entry name" value="CarD-like/TRCF_RID_sf"/>
</dbReference>
<sequence>MFQIGDKIVYPMHGASVIEAIEEKEILGEKRLYYVIKTTFGNTQIMIPVDNTENLGVRQVVEADILENLLENFNETEADTSVNPLHRHRINMTKMKSGDIHQAAEVINDLMHLNKNKKLGTSDKKMLDHAREILISELMMVKGMVEEQATHLLNEATDYR</sequence>
<dbReference type="InterPro" id="IPR003711">
    <property type="entry name" value="CarD-like/TRCF_RID"/>
</dbReference>
<evidence type="ECO:0000313" key="2">
    <source>
        <dbReference type="EMBL" id="RBW69711.1"/>
    </source>
</evidence>
<dbReference type="InterPro" id="IPR048792">
    <property type="entry name" value="CarD_C"/>
</dbReference>
<reference evidence="2 3" key="1">
    <citation type="submission" date="2018-07" db="EMBL/GenBank/DDBJ databases">
        <title>Lottiidibacillus patelloidae gen. nov., sp. nov., isolated from the intestinal tract of a marine limpet and the reclassification of B. taeanensis BH030017T, B. algicola KMM 3737T and B. hwajinpoensis SW-72T as genus Lottiidibacillus.</title>
        <authorList>
            <person name="Liu R."/>
            <person name="Huang Z."/>
        </authorList>
    </citation>
    <scope>NUCLEOTIDE SEQUENCE [LARGE SCALE GENOMIC DNA]</scope>
    <source>
        <strain evidence="2 3">BH030017</strain>
    </source>
</reference>
<dbReference type="InterPro" id="IPR052531">
    <property type="entry name" value="CarD-like_regulator"/>
</dbReference>
<name>A0A366Y0M5_9BACI</name>
<dbReference type="PANTHER" id="PTHR38447">
    <property type="entry name" value="TRANSCRIPTION FACTOR YDEB-RELATED"/>
    <property type="match status" value="1"/>
</dbReference>
<dbReference type="Pfam" id="PF02559">
    <property type="entry name" value="CarD_TRCF_RID"/>
    <property type="match status" value="1"/>
</dbReference>
<protein>
    <recommendedName>
        <fullName evidence="1">CarD-like/TRCF RNAP-interacting domain-containing protein</fullName>
    </recommendedName>
</protein>
<dbReference type="InterPro" id="IPR042215">
    <property type="entry name" value="CarD-like_C"/>
</dbReference>
<dbReference type="Gene3D" id="2.40.10.170">
    <property type="match status" value="1"/>
</dbReference>